<evidence type="ECO:0000256" key="5">
    <source>
        <dbReference type="ARBA" id="ARBA00023136"/>
    </source>
</evidence>
<accession>A0A931NE33</accession>
<dbReference type="GO" id="GO:0055085">
    <property type="term" value="P:transmembrane transport"/>
    <property type="evidence" value="ECO:0007669"/>
    <property type="project" value="InterPro"/>
</dbReference>
<dbReference type="InterPro" id="IPR030923">
    <property type="entry name" value="LptG"/>
</dbReference>
<dbReference type="GO" id="GO:0043190">
    <property type="term" value="C:ATP-binding cassette (ABC) transporter complex"/>
    <property type="evidence" value="ECO:0007669"/>
    <property type="project" value="InterPro"/>
</dbReference>
<reference evidence="7" key="1">
    <citation type="submission" date="2020-12" db="EMBL/GenBank/DDBJ databases">
        <title>The genome sequence of Inhella sp. 4Y17.</title>
        <authorList>
            <person name="Liu Y."/>
        </authorList>
    </citation>
    <scope>NUCLEOTIDE SEQUENCE</scope>
    <source>
        <strain evidence="7">4Y10</strain>
    </source>
</reference>
<protein>
    <submittedName>
        <fullName evidence="7">LPS export ABC transporter permease LptG</fullName>
    </submittedName>
</protein>
<organism evidence="7 8">
    <name type="scientific">Inhella gelatinilytica</name>
    <dbReference type="NCBI Taxonomy" id="2795030"/>
    <lineage>
        <taxon>Bacteria</taxon>
        <taxon>Pseudomonadati</taxon>
        <taxon>Pseudomonadota</taxon>
        <taxon>Betaproteobacteria</taxon>
        <taxon>Burkholderiales</taxon>
        <taxon>Sphaerotilaceae</taxon>
        <taxon>Inhella</taxon>
    </lineage>
</organism>
<comment type="subcellular location">
    <subcellularLocation>
        <location evidence="1">Cell membrane</location>
        <topology evidence="1">Multi-pass membrane protein</topology>
    </subcellularLocation>
</comment>
<evidence type="ECO:0000313" key="7">
    <source>
        <dbReference type="EMBL" id="MBH9553742.1"/>
    </source>
</evidence>
<evidence type="ECO:0000256" key="1">
    <source>
        <dbReference type="ARBA" id="ARBA00004651"/>
    </source>
</evidence>
<keyword evidence="4 6" id="KW-1133">Transmembrane helix</keyword>
<feature type="transmembrane region" description="Helical" evidence="6">
    <location>
        <begin position="343"/>
        <end position="365"/>
    </location>
</feature>
<dbReference type="AlphaFoldDB" id="A0A931NE33"/>
<dbReference type="NCBIfam" id="TIGR04408">
    <property type="entry name" value="LptG_lptG"/>
    <property type="match status" value="1"/>
</dbReference>
<dbReference type="RefSeq" id="WP_198101366.1">
    <property type="nucleotide sequence ID" value="NZ_JAEDAL010000007.1"/>
</dbReference>
<keyword evidence="3 6" id="KW-0812">Transmembrane</keyword>
<proteinExistence type="predicted"/>
<sequence>MKTVRRLLYRDMVMAVAFVALGFLGLFYFQAFTEEMERLRKGQALTQGALLAALELPNLFYEVFPIAVLIGTIFSLSRMAQSSEFTILRTGGLGPGRALKLLAAPALAFTALTFVAGDVLAPMAERWSETLRAQFSGGLVQRAGGAWMKDRLVDAQGQERLFTVHVRSASLEGRLEGIRIFHFSTDGRLRERWEAETGQVDGDGRWRLFAAQQMVWPESPSEGAWVKRGPTDAEWASHLNLGVVSAALLSAKTMSTLELFRYTRHLSEQAQSSQRYEIQFWRRAFYPLACLVMVALALPFAYLHARAGGVSAKVFGGIMLGISFVLLSNLSGHLGVLNNWTPWAVAAAPSLLYLGLSMAAFAWLVRYR</sequence>
<evidence type="ECO:0000256" key="6">
    <source>
        <dbReference type="SAM" id="Phobius"/>
    </source>
</evidence>
<feature type="transmembrane region" description="Helical" evidence="6">
    <location>
        <begin position="59"/>
        <end position="77"/>
    </location>
</feature>
<keyword evidence="8" id="KW-1185">Reference proteome</keyword>
<dbReference type="GO" id="GO:0015920">
    <property type="term" value="P:lipopolysaccharide transport"/>
    <property type="evidence" value="ECO:0007669"/>
    <property type="project" value="TreeGrafter"/>
</dbReference>
<dbReference type="Proteomes" id="UP000620139">
    <property type="component" value="Unassembled WGS sequence"/>
</dbReference>
<keyword evidence="2" id="KW-1003">Cell membrane</keyword>
<keyword evidence="5 6" id="KW-0472">Membrane</keyword>
<dbReference type="EMBL" id="JAEDAL010000007">
    <property type="protein sequence ID" value="MBH9553742.1"/>
    <property type="molecule type" value="Genomic_DNA"/>
</dbReference>
<name>A0A931NE33_9BURK</name>
<dbReference type="Pfam" id="PF03739">
    <property type="entry name" value="LptF_LptG"/>
    <property type="match status" value="1"/>
</dbReference>
<comment type="caution">
    <text evidence="7">The sequence shown here is derived from an EMBL/GenBank/DDBJ whole genome shotgun (WGS) entry which is preliminary data.</text>
</comment>
<evidence type="ECO:0000256" key="3">
    <source>
        <dbReference type="ARBA" id="ARBA00022692"/>
    </source>
</evidence>
<dbReference type="PANTHER" id="PTHR33529:SF2">
    <property type="entry name" value="LIPOPOLYSACCHARIDE EXPORT SYSTEM PERMEASE PROTEIN LPTG"/>
    <property type="match status" value="1"/>
</dbReference>
<dbReference type="InterPro" id="IPR005495">
    <property type="entry name" value="LptG/LptF_permease"/>
</dbReference>
<feature type="transmembrane region" description="Helical" evidence="6">
    <location>
        <begin position="315"/>
        <end position="337"/>
    </location>
</feature>
<feature type="transmembrane region" description="Helical" evidence="6">
    <location>
        <begin position="98"/>
        <end position="117"/>
    </location>
</feature>
<feature type="transmembrane region" description="Helical" evidence="6">
    <location>
        <begin position="284"/>
        <end position="303"/>
    </location>
</feature>
<gene>
    <name evidence="7" type="primary">lptG</name>
    <name evidence="7" type="ORF">I7X43_12900</name>
</gene>
<dbReference type="PANTHER" id="PTHR33529">
    <property type="entry name" value="SLR0882 PROTEIN-RELATED"/>
    <property type="match status" value="1"/>
</dbReference>
<evidence type="ECO:0000256" key="4">
    <source>
        <dbReference type="ARBA" id="ARBA00022989"/>
    </source>
</evidence>
<evidence type="ECO:0000313" key="8">
    <source>
        <dbReference type="Proteomes" id="UP000620139"/>
    </source>
</evidence>
<feature type="transmembrane region" description="Helical" evidence="6">
    <location>
        <begin position="12"/>
        <end position="31"/>
    </location>
</feature>
<evidence type="ECO:0000256" key="2">
    <source>
        <dbReference type="ARBA" id="ARBA00022475"/>
    </source>
</evidence>